<dbReference type="RefSeq" id="WP_238356170.1">
    <property type="nucleotide sequence ID" value="NZ_JACHMY010000001.1"/>
</dbReference>
<reference evidence="1 2" key="1">
    <citation type="submission" date="2020-08" db="EMBL/GenBank/DDBJ databases">
        <title>Sequencing the genomes of 1000 actinobacteria strains.</title>
        <authorList>
            <person name="Klenk H.-P."/>
        </authorList>
    </citation>
    <scope>NUCLEOTIDE SEQUENCE [LARGE SCALE GENOMIC DNA]</scope>
    <source>
        <strain evidence="1 2">DSM 28967</strain>
    </source>
</reference>
<protein>
    <submittedName>
        <fullName evidence="1">Uncharacterized protein</fullName>
    </submittedName>
</protein>
<dbReference type="Proteomes" id="UP000549971">
    <property type="component" value="Unassembled WGS sequence"/>
</dbReference>
<evidence type="ECO:0000313" key="2">
    <source>
        <dbReference type="Proteomes" id="UP000549971"/>
    </source>
</evidence>
<comment type="caution">
    <text evidence="1">The sequence shown here is derived from an EMBL/GenBank/DDBJ whole genome shotgun (WGS) entry which is preliminary data.</text>
</comment>
<name>A0A7W9MWQ6_9ACTN</name>
<keyword evidence="2" id="KW-1185">Reference proteome</keyword>
<accession>A0A7W9MWQ6</accession>
<proteinExistence type="predicted"/>
<evidence type="ECO:0000313" key="1">
    <source>
        <dbReference type="EMBL" id="MBB5839054.1"/>
    </source>
</evidence>
<gene>
    <name evidence="1" type="ORF">HDA39_005788</name>
</gene>
<sequence length="126" mass="13117">MTLTEARDLLREELLAVAAAAVPGQQGVVTHDVGPVNPHVLEDGDGPQSVCLITVENGDPAVVDPVGQVEAAVAALAGRGWQAEVQPVESGHHRASATRDGYGIVVHGWDGEWRVTLSGQTPEIVS</sequence>
<organism evidence="1 2">
    <name type="scientific">Kribbella italica</name>
    <dbReference type="NCBI Taxonomy" id="1540520"/>
    <lineage>
        <taxon>Bacteria</taxon>
        <taxon>Bacillati</taxon>
        <taxon>Actinomycetota</taxon>
        <taxon>Actinomycetes</taxon>
        <taxon>Propionibacteriales</taxon>
        <taxon>Kribbellaceae</taxon>
        <taxon>Kribbella</taxon>
    </lineage>
</organism>
<dbReference type="AlphaFoldDB" id="A0A7W9MWQ6"/>
<dbReference type="EMBL" id="JACHMY010000001">
    <property type="protein sequence ID" value="MBB5839054.1"/>
    <property type="molecule type" value="Genomic_DNA"/>
</dbReference>